<feature type="site" description="Interaction with DNA" evidence="8">
    <location>
        <position position="170"/>
    </location>
</feature>
<dbReference type="GO" id="GO:0003917">
    <property type="term" value="F:DNA topoisomerase type I (single strand cut, ATP-independent) activity"/>
    <property type="evidence" value="ECO:0007669"/>
    <property type="project" value="UniProtKB-UniRule"/>
</dbReference>
<dbReference type="InterPro" id="IPR003602">
    <property type="entry name" value="Topo_IA_DNA-bd_dom"/>
</dbReference>
<dbReference type="AlphaFoldDB" id="A0A7K1LF09"/>
<feature type="site" description="Interaction with DNA" evidence="8">
    <location>
        <position position="175"/>
    </location>
</feature>
<name>A0A7K1LF09_9MICC</name>
<dbReference type="SMART" id="SM00436">
    <property type="entry name" value="TOP1Bc"/>
    <property type="match status" value="1"/>
</dbReference>
<feature type="domain" description="Toprim" evidence="10">
    <location>
        <begin position="18"/>
        <end position="141"/>
    </location>
</feature>
<dbReference type="InterPro" id="IPR013497">
    <property type="entry name" value="Topo_IA_cen"/>
</dbReference>
<keyword evidence="3" id="KW-0479">Metal-binding</keyword>
<feature type="compositionally biased region" description="Basic and acidic residues" evidence="9">
    <location>
        <begin position="470"/>
        <end position="503"/>
    </location>
</feature>
<dbReference type="InterPro" id="IPR023406">
    <property type="entry name" value="Topo_IA_AS"/>
</dbReference>
<feature type="compositionally biased region" description="Basic residues" evidence="9">
    <location>
        <begin position="920"/>
        <end position="932"/>
    </location>
</feature>
<feature type="compositionally biased region" description="Basic residues" evidence="9">
    <location>
        <begin position="901"/>
        <end position="910"/>
    </location>
</feature>
<dbReference type="Pfam" id="PF13368">
    <property type="entry name" value="Toprim_C_rpt"/>
    <property type="match status" value="4"/>
</dbReference>
<dbReference type="GO" id="GO:0006265">
    <property type="term" value="P:DNA topological change"/>
    <property type="evidence" value="ECO:0007669"/>
    <property type="project" value="UniProtKB-UniRule"/>
</dbReference>
<feature type="site" description="Interaction with DNA" evidence="8">
    <location>
        <position position="167"/>
    </location>
</feature>
<dbReference type="Pfam" id="PF01131">
    <property type="entry name" value="Topoisom_bac"/>
    <property type="match status" value="1"/>
</dbReference>
<dbReference type="InterPro" id="IPR034149">
    <property type="entry name" value="TOPRIM_TopoI"/>
</dbReference>
<dbReference type="GO" id="GO:0046872">
    <property type="term" value="F:metal ion binding"/>
    <property type="evidence" value="ECO:0007669"/>
    <property type="project" value="UniProtKB-KW"/>
</dbReference>
<dbReference type="PANTHER" id="PTHR42785">
    <property type="entry name" value="DNA TOPOISOMERASE, TYPE IA, CORE"/>
    <property type="match status" value="1"/>
</dbReference>
<gene>
    <name evidence="8 12" type="primary">topA</name>
    <name evidence="12" type="ORF">GMA10_00245</name>
</gene>
<dbReference type="Gene3D" id="2.70.20.10">
    <property type="entry name" value="Topoisomerase I, domain 3"/>
    <property type="match status" value="1"/>
</dbReference>
<comment type="caution">
    <text evidence="12">The sequence shown here is derived from an EMBL/GenBank/DDBJ whole genome shotgun (WGS) entry which is preliminary data.</text>
</comment>
<feature type="site" description="Interaction with DNA" evidence="8">
    <location>
        <position position="339"/>
    </location>
</feature>
<evidence type="ECO:0000256" key="6">
    <source>
        <dbReference type="ARBA" id="ARBA00023125"/>
    </source>
</evidence>
<evidence type="ECO:0000256" key="1">
    <source>
        <dbReference type="ARBA" id="ARBA00000213"/>
    </source>
</evidence>
<dbReference type="PROSITE" id="PS52039">
    <property type="entry name" value="TOPO_IA_2"/>
    <property type="match status" value="1"/>
</dbReference>
<reference evidence="12 13" key="1">
    <citation type="submission" date="2019-12" db="EMBL/GenBank/DDBJ databases">
        <authorList>
            <person name="Li J."/>
            <person name="Shi Y."/>
            <person name="Xu G."/>
            <person name="Xiao D."/>
            <person name="Ran X."/>
        </authorList>
    </citation>
    <scope>NUCLEOTIDE SEQUENCE [LARGE SCALE GENOMIC DNA]</scope>
    <source>
        <strain evidence="12 13">JCM 15915</strain>
    </source>
</reference>
<dbReference type="SUPFAM" id="SSF56712">
    <property type="entry name" value="Prokaryotic type I DNA topoisomerase"/>
    <property type="match status" value="1"/>
</dbReference>
<feature type="compositionally biased region" description="Basic residues" evidence="9">
    <location>
        <begin position="740"/>
        <end position="752"/>
    </location>
</feature>
<feature type="site" description="Interaction with DNA" evidence="8">
    <location>
        <position position="182"/>
    </location>
</feature>
<feature type="site" description="Interaction with DNA" evidence="8">
    <location>
        <position position="542"/>
    </location>
</feature>
<dbReference type="InterPro" id="IPR025589">
    <property type="entry name" value="Toprim_C_rpt"/>
</dbReference>
<dbReference type="RefSeq" id="WP_129314704.1">
    <property type="nucleotide sequence ID" value="NZ_NOIQ01000002.1"/>
</dbReference>
<dbReference type="SMART" id="SM00437">
    <property type="entry name" value="TOP1Ac"/>
    <property type="match status" value="1"/>
</dbReference>
<feature type="compositionally biased region" description="Polar residues" evidence="9">
    <location>
        <begin position="871"/>
        <end position="888"/>
    </location>
</feature>
<dbReference type="PROSITE" id="PS50880">
    <property type="entry name" value="TOPRIM"/>
    <property type="match status" value="1"/>
</dbReference>
<feature type="domain" description="Topo IA-type catalytic" evidence="11">
    <location>
        <begin position="156"/>
        <end position="610"/>
    </location>
</feature>
<feature type="site" description="Interaction with DNA" evidence="8">
    <location>
        <position position="48"/>
    </location>
</feature>
<dbReference type="InterPro" id="IPR013824">
    <property type="entry name" value="Topo_IA_cen_sub1"/>
</dbReference>
<comment type="similarity">
    <text evidence="2 8">Belongs to the type IA topoisomerase family.</text>
</comment>
<feature type="region of interest" description="Disordered" evidence="9">
    <location>
        <begin position="722"/>
        <end position="756"/>
    </location>
</feature>
<evidence type="ECO:0000256" key="7">
    <source>
        <dbReference type="ARBA" id="ARBA00023235"/>
    </source>
</evidence>
<keyword evidence="6 8" id="KW-0238">DNA-binding</keyword>
<keyword evidence="13" id="KW-1185">Reference proteome</keyword>
<protein>
    <recommendedName>
        <fullName evidence="8">DNA topoisomerase 1</fullName>
        <ecNumber evidence="8">5.6.2.1</ecNumber>
    </recommendedName>
    <alternativeName>
        <fullName evidence="8">DNA topoisomerase I</fullName>
    </alternativeName>
</protein>
<dbReference type="InterPro" id="IPR028612">
    <property type="entry name" value="Topoisom_1_IA"/>
</dbReference>
<dbReference type="HAMAP" id="MF_00952">
    <property type="entry name" value="Topoisom_1_prok"/>
    <property type="match status" value="1"/>
</dbReference>
<comment type="function">
    <text evidence="8">Releases the supercoiling and torsional tension of DNA, which is introduced during the DNA replication and transcription, by transiently cleaving and rejoining one strand of the DNA duplex. Introduces a single-strand break via transesterification at a target site in duplex DNA. The scissile phosphodiester is attacked by the catalytic tyrosine of the enzyme, resulting in the formation of a DNA-(5'-phosphotyrosyl)-enzyme intermediate and the expulsion of a 3'-OH DNA strand. The free DNA strand then undergoes passage around the unbroken strand, thus removing DNA supercoils. Finally, in the religation step, the DNA 3'-OH attacks the covalent intermediate to expel the active-site tyrosine and restore the DNA phosphodiester backbone.</text>
</comment>
<dbReference type="InterPro" id="IPR023405">
    <property type="entry name" value="Topo_IA_core_domain"/>
</dbReference>
<dbReference type="SMART" id="SM00493">
    <property type="entry name" value="TOPRIM"/>
    <property type="match status" value="1"/>
</dbReference>
<evidence type="ECO:0000256" key="8">
    <source>
        <dbReference type="HAMAP-Rule" id="MF_00952"/>
    </source>
</evidence>
<comment type="subunit">
    <text evidence="8">Monomer.</text>
</comment>
<dbReference type="NCBIfam" id="TIGR01051">
    <property type="entry name" value="topA_bact"/>
    <property type="match status" value="1"/>
</dbReference>
<feature type="active site" description="O-(5'-phospho-DNA)-tyrosine intermediate" evidence="8">
    <location>
        <position position="337"/>
    </location>
</feature>
<dbReference type="EMBL" id="WOGT01000001">
    <property type="protein sequence ID" value="MUN53673.1"/>
    <property type="molecule type" value="Genomic_DNA"/>
</dbReference>
<evidence type="ECO:0000313" key="13">
    <source>
        <dbReference type="Proteomes" id="UP000462152"/>
    </source>
</evidence>
<evidence type="ECO:0000313" key="12">
    <source>
        <dbReference type="EMBL" id="MUN53673.1"/>
    </source>
</evidence>
<keyword evidence="4" id="KW-0460">Magnesium</keyword>
<dbReference type="Gene3D" id="1.10.290.10">
    <property type="entry name" value="Topoisomerase I, domain 4"/>
    <property type="match status" value="1"/>
</dbReference>
<feature type="compositionally biased region" description="Basic and acidic residues" evidence="9">
    <location>
        <begin position="847"/>
        <end position="863"/>
    </location>
</feature>
<dbReference type="PROSITE" id="PS00396">
    <property type="entry name" value="TOPO_IA_1"/>
    <property type="match status" value="1"/>
</dbReference>
<dbReference type="InterPro" id="IPR003601">
    <property type="entry name" value="Topo_IA_2"/>
</dbReference>
<evidence type="ECO:0000256" key="3">
    <source>
        <dbReference type="ARBA" id="ARBA00022723"/>
    </source>
</evidence>
<sequence length="984" mass="107589">MDTRSDVPTQGKGKTTGKSLLIVESPSKVKTIGGYLGDAYVVESSMGHIRDLPQPSELPAELKKTPVGKLAVDIDQGFEPYYVVNPDKKKKVTELKRLLKECDALYLATDADREGEAIAWHLLEVLKPKVPVHRVTFPEITKEAVERGFENVRSIDDSLVDAQETRRVLDRIYGYELSPVLWRKVSQGLSAGRVQSVATRLVVERERERMKFRSAQYWDLAGIFETKASESFKAKLSALDGMRVASGKDFADSGELKQSARAKVAHLDEETARGLVSALEGSEFSVSSVETKPYTRRPAAPFTTSTLQQESARKLRFSSRSTMQVAQRLYENGYITYMRTDSVALSDQAVNAARAQATELYGADHVPSKPRLYASKSKNAQEAHEAIRPAGDSFRTPAAVKSRLSSDEFRLYELIWKRTVASQMADAKGQTASIKLEAQTNDSRTAEFSASGTVITFRGFMAAYEEGKDAARDAEDAKDGDDKRLPNMAEGDRLTGRDIEANAHETSPPPRYTEASLVKAMDDLGIGRPSTYAAVISTIMDRGYVNNRSGSLVPSWTAFSVVRLLEEHFSRYVDYEFTAEMEEDLDRIARGEEQRTDWLTGFYFGNASRNGLKPIVENLGEIDARAVNSIEITDGVTLRVGRYGPYLETGGTVDEDTGEIKDPIRANVPSDLAPDELTAEKAAELIEQGKADGRELGTNPENGRTILAKDGRFGPYVTEVVPEPTEEELANQPVEYYKNGKPKPPKKPKKEKPRTASLLKSMSLQTVTLEDALKLLSLPRVVGTDDEGTEITAQNGRYGPYLKKGTDSRSLSSEEQIFSITVDEALAIYAQPKQRGRAAAKPPLAELGKDPSNDKPIVIKDGRFGPYVTDGETNVTVPRSETVESMTHTRAVELLADKRAKGPVKKKSGTAKKSGTTKKTATKKTAAKKTAAKKTSTTKSSSASGTKKTSAAKSTATKSSGTKSVTSKSASKSTASKSTASKDH</sequence>
<dbReference type="CDD" id="cd03363">
    <property type="entry name" value="TOPRIM_TopoIA_TopoI"/>
    <property type="match status" value="1"/>
</dbReference>
<comment type="catalytic activity">
    <reaction evidence="1 8">
        <text>ATP-independent breakage of single-stranded DNA, followed by passage and rejoining.</text>
        <dbReference type="EC" id="5.6.2.1"/>
    </reaction>
</comment>
<feature type="region of interest" description="Disordered" evidence="9">
    <location>
        <begin position="833"/>
        <end position="984"/>
    </location>
</feature>
<dbReference type="InterPro" id="IPR013826">
    <property type="entry name" value="Topo_IA_cen_sub3"/>
</dbReference>
<dbReference type="EC" id="5.6.2.1" evidence="8"/>
<feature type="compositionally biased region" description="Low complexity" evidence="9">
    <location>
        <begin position="933"/>
        <end position="984"/>
    </location>
</feature>
<evidence type="ECO:0000256" key="5">
    <source>
        <dbReference type="ARBA" id="ARBA00023029"/>
    </source>
</evidence>
<dbReference type="Pfam" id="PF01751">
    <property type="entry name" value="Toprim"/>
    <property type="match status" value="1"/>
</dbReference>
<organism evidence="12 13">
    <name type="scientific">Rothia koreensis</name>
    <dbReference type="NCBI Taxonomy" id="592378"/>
    <lineage>
        <taxon>Bacteria</taxon>
        <taxon>Bacillati</taxon>
        <taxon>Actinomycetota</taxon>
        <taxon>Actinomycetes</taxon>
        <taxon>Micrococcales</taxon>
        <taxon>Micrococcaceae</taxon>
        <taxon>Rothia</taxon>
    </lineage>
</organism>
<evidence type="ECO:0000256" key="9">
    <source>
        <dbReference type="SAM" id="MobiDB-lite"/>
    </source>
</evidence>
<evidence type="ECO:0000256" key="4">
    <source>
        <dbReference type="ARBA" id="ARBA00022842"/>
    </source>
</evidence>
<feature type="region of interest" description="Interaction with DNA" evidence="8">
    <location>
        <begin position="190"/>
        <end position="195"/>
    </location>
</feature>
<accession>A0A7K1LF09</accession>
<dbReference type="InterPro" id="IPR006171">
    <property type="entry name" value="TOPRIM_dom"/>
</dbReference>
<dbReference type="Proteomes" id="UP000462152">
    <property type="component" value="Unassembled WGS sequence"/>
</dbReference>
<dbReference type="InterPro" id="IPR005733">
    <property type="entry name" value="TopoI_bac-type"/>
</dbReference>
<dbReference type="PRINTS" id="PR00417">
    <property type="entry name" value="PRTPISMRASEI"/>
</dbReference>
<evidence type="ECO:0000256" key="2">
    <source>
        <dbReference type="ARBA" id="ARBA00009446"/>
    </source>
</evidence>
<feature type="site" description="Interaction with DNA" evidence="8">
    <location>
        <position position="166"/>
    </location>
</feature>
<dbReference type="PANTHER" id="PTHR42785:SF1">
    <property type="entry name" value="DNA TOPOISOMERASE"/>
    <property type="match status" value="1"/>
</dbReference>
<feature type="region of interest" description="Disordered" evidence="9">
    <location>
        <begin position="689"/>
        <end position="708"/>
    </location>
</feature>
<keyword evidence="7 8" id="KW-0413">Isomerase</keyword>
<keyword evidence="5 8" id="KW-0799">Topoisomerase</keyword>
<dbReference type="OrthoDB" id="9804262at2"/>
<evidence type="ECO:0000259" key="11">
    <source>
        <dbReference type="PROSITE" id="PS52039"/>
    </source>
</evidence>
<dbReference type="InterPro" id="IPR013825">
    <property type="entry name" value="Topo_IA_cen_sub2"/>
</dbReference>
<dbReference type="Gene3D" id="3.40.50.140">
    <property type="match status" value="1"/>
</dbReference>
<dbReference type="GO" id="GO:0003677">
    <property type="term" value="F:DNA binding"/>
    <property type="evidence" value="ECO:0007669"/>
    <property type="project" value="UniProtKB-KW"/>
</dbReference>
<dbReference type="Gene3D" id="1.10.460.10">
    <property type="entry name" value="Topoisomerase I, domain 2"/>
    <property type="match status" value="1"/>
</dbReference>
<evidence type="ECO:0000259" key="10">
    <source>
        <dbReference type="PROSITE" id="PS50880"/>
    </source>
</evidence>
<proteinExistence type="inferred from homology"/>
<dbReference type="CDD" id="cd00186">
    <property type="entry name" value="TOP1Ac"/>
    <property type="match status" value="1"/>
</dbReference>
<feature type="region of interest" description="Disordered" evidence="9">
    <location>
        <begin position="470"/>
        <end position="511"/>
    </location>
</feature>
<dbReference type="InterPro" id="IPR000380">
    <property type="entry name" value="Topo_IA"/>
</dbReference>